<comment type="caution">
    <text evidence="2">The sequence shown here is derived from an EMBL/GenBank/DDBJ whole genome shotgun (WGS) entry which is preliminary data.</text>
</comment>
<accession>A0ABW5Y0H5</accession>
<feature type="coiled-coil region" evidence="1">
    <location>
        <begin position="59"/>
        <end position="93"/>
    </location>
</feature>
<gene>
    <name evidence="2" type="ORF">ACFSY7_08330</name>
</gene>
<proteinExistence type="predicted"/>
<dbReference type="EMBL" id="JBHUOR010000041">
    <property type="protein sequence ID" value="MFD2868504.1"/>
    <property type="molecule type" value="Genomic_DNA"/>
</dbReference>
<sequence>MQSTLQRKIIHAHTPVDFRRKLQSAKMGGWYQVGESKEEIGQYSALMELDITTRTYKALKQQQQEFAQMQVNLQELMNEVRNVLEEIEDDRKIEG</sequence>
<evidence type="ECO:0000256" key="1">
    <source>
        <dbReference type="SAM" id="Coils"/>
    </source>
</evidence>
<organism evidence="2 3">
    <name type="scientific">Kurthia populi</name>
    <dbReference type="NCBI Taxonomy" id="1562132"/>
    <lineage>
        <taxon>Bacteria</taxon>
        <taxon>Bacillati</taxon>
        <taxon>Bacillota</taxon>
        <taxon>Bacilli</taxon>
        <taxon>Bacillales</taxon>
        <taxon>Caryophanaceae</taxon>
        <taxon>Kurthia</taxon>
    </lineage>
</organism>
<dbReference type="RefSeq" id="WP_380147559.1">
    <property type="nucleotide sequence ID" value="NZ_JBHUOR010000041.1"/>
</dbReference>
<reference evidence="3" key="1">
    <citation type="journal article" date="2019" name="Int. J. Syst. Evol. Microbiol.">
        <title>The Global Catalogue of Microorganisms (GCM) 10K type strain sequencing project: providing services to taxonomists for standard genome sequencing and annotation.</title>
        <authorList>
            <consortium name="The Broad Institute Genomics Platform"/>
            <consortium name="The Broad Institute Genome Sequencing Center for Infectious Disease"/>
            <person name="Wu L."/>
            <person name="Ma J."/>
        </authorList>
    </citation>
    <scope>NUCLEOTIDE SEQUENCE [LARGE SCALE GENOMIC DNA]</scope>
    <source>
        <strain evidence="3">KCTC 33522</strain>
    </source>
</reference>
<dbReference type="Proteomes" id="UP001597568">
    <property type="component" value="Unassembled WGS sequence"/>
</dbReference>
<name>A0ABW5Y0H5_9BACL</name>
<keyword evidence="1" id="KW-0175">Coiled coil</keyword>
<protein>
    <submittedName>
        <fullName evidence="2">Uncharacterized protein</fullName>
    </submittedName>
</protein>
<evidence type="ECO:0000313" key="2">
    <source>
        <dbReference type="EMBL" id="MFD2868504.1"/>
    </source>
</evidence>
<evidence type="ECO:0000313" key="3">
    <source>
        <dbReference type="Proteomes" id="UP001597568"/>
    </source>
</evidence>
<keyword evidence="3" id="KW-1185">Reference proteome</keyword>